<evidence type="ECO:0000313" key="3">
    <source>
        <dbReference type="Proteomes" id="UP000068603"/>
    </source>
</evidence>
<organism evidence="1">
    <name type="scientific">Burkholderia stagnalis</name>
    <dbReference type="NCBI Taxonomy" id="1503054"/>
    <lineage>
        <taxon>Bacteria</taxon>
        <taxon>Pseudomonadati</taxon>
        <taxon>Pseudomonadota</taxon>
        <taxon>Betaproteobacteria</taxon>
        <taxon>Burkholderiales</taxon>
        <taxon>Burkholderiaceae</taxon>
        <taxon>Burkholderia</taxon>
        <taxon>Burkholderia cepacia complex</taxon>
    </lineage>
</organism>
<comment type="caution">
    <text evidence="1">The sequence shown here is derived from an EMBL/GenBank/DDBJ whole genome shotgun (WGS) entry which is preliminary data.</text>
</comment>
<dbReference type="GeneID" id="93058081"/>
<dbReference type="EMBL" id="LPHB01000072">
    <property type="protein sequence ID" value="KWA54990.1"/>
    <property type="molecule type" value="Genomic_DNA"/>
</dbReference>
<evidence type="ECO:0000313" key="2">
    <source>
        <dbReference type="EMBL" id="RQY99068.1"/>
    </source>
</evidence>
<dbReference type="EMBL" id="QTPM01000002">
    <property type="protein sequence ID" value="RQY99068.1"/>
    <property type="molecule type" value="Genomic_DNA"/>
</dbReference>
<dbReference type="Proteomes" id="UP000281098">
    <property type="component" value="Unassembled WGS sequence"/>
</dbReference>
<accession>A0A107ZN31</accession>
<dbReference type="STRING" id="1503054.WT74_19270"/>
<dbReference type="AlphaFoldDB" id="A0A107ZN31"/>
<keyword evidence="4" id="KW-1185">Reference proteome</keyword>
<protein>
    <submittedName>
        <fullName evidence="1">Uncharacterized protein</fullName>
    </submittedName>
</protein>
<evidence type="ECO:0000313" key="1">
    <source>
        <dbReference type="EMBL" id="KWA54990.1"/>
    </source>
</evidence>
<dbReference type="KEGG" id="bstg:WT74_19270"/>
<reference evidence="1 3" key="1">
    <citation type="submission" date="2015-11" db="EMBL/GenBank/DDBJ databases">
        <title>Expanding the genomic diversity of Burkholderia species for the development of highly accurate diagnostics.</title>
        <authorList>
            <person name="Sahl J."/>
            <person name="Keim P."/>
            <person name="Wagner D."/>
        </authorList>
    </citation>
    <scope>NUCLEOTIDE SEQUENCE [LARGE SCALE GENOMIC DNA]</scope>
    <source>
        <strain evidence="1 3">MSMB1960WGS</strain>
    </source>
</reference>
<gene>
    <name evidence="2" type="ORF">DF017_02075</name>
    <name evidence="1" type="ORF">WT44_27470</name>
</gene>
<dbReference type="RefSeq" id="WP_059891722.1">
    <property type="nucleotide sequence ID" value="NZ_CP013460.1"/>
</dbReference>
<sequence>MNSRDFVVQELAHIDAMVLQLERLNEAGPSTRKATVVLLPDYWRTRIDAIADIPPSLQPLVCGLRARLNAIDMAAASRNRRN</sequence>
<evidence type="ECO:0000313" key="4">
    <source>
        <dbReference type="Proteomes" id="UP000281098"/>
    </source>
</evidence>
<dbReference type="Proteomes" id="UP000068603">
    <property type="component" value="Unassembled WGS sequence"/>
</dbReference>
<name>A0A107ZN31_9BURK</name>
<proteinExistence type="predicted"/>
<reference evidence="2 4" key="2">
    <citation type="submission" date="2018-08" db="EMBL/GenBank/DDBJ databases">
        <title>Comparative analysis of Burkholderia isolates from Puerto Rico.</title>
        <authorList>
            <person name="Hall C."/>
            <person name="Sahl J."/>
            <person name="Wagner D."/>
        </authorList>
    </citation>
    <scope>NUCLEOTIDE SEQUENCE [LARGE SCALE GENOMIC DNA]</scope>
    <source>
        <strain evidence="2 4">Bp8966</strain>
    </source>
</reference>